<accession>A0A3G1RIS9</accession>
<dbReference type="InterPro" id="IPR003960">
    <property type="entry name" value="ATPase_AAA_CS"/>
</dbReference>
<keyword evidence="3" id="KW-0934">Plastid</keyword>
<organism evidence="3">
    <name type="scientific">Capsosiphon fulvescens</name>
    <dbReference type="NCBI Taxonomy" id="205396"/>
    <lineage>
        <taxon>Eukaryota</taxon>
        <taxon>Viridiplantae</taxon>
        <taxon>Chlorophyta</taxon>
        <taxon>core chlorophytes</taxon>
        <taxon>Ulvophyceae</taxon>
        <taxon>OUU clade</taxon>
        <taxon>Ulotrichales</taxon>
        <taxon>Ulotrichaceae</taxon>
        <taxon>Capsosiphon</taxon>
    </lineage>
</organism>
<dbReference type="GO" id="GO:0005739">
    <property type="term" value="C:mitochondrion"/>
    <property type="evidence" value="ECO:0007669"/>
    <property type="project" value="TreeGrafter"/>
</dbReference>
<dbReference type="AlphaFoldDB" id="A0A3G1RIS9"/>
<dbReference type="EMBL" id="MH790906">
    <property type="protein sequence ID" value="AYV89949.1"/>
    <property type="molecule type" value="Genomic_DNA"/>
</dbReference>
<reference evidence="3" key="1">
    <citation type="journal article" date="2018" name="J. Phycol.">
        <title>Flip-flop organization in the chloroplast genome of Capsosiphon fulvescens (Ulvophyceae, Chlorophyta.</title>
        <authorList>
            <person name="Kim D."/>
            <person name="Lee J."/>
            <person name="Choi J.W."/>
            <person name="Yang J.H."/>
            <person name="Hwang I.K."/>
            <person name="Yoon H.S."/>
        </authorList>
    </citation>
    <scope>NUCLEOTIDE SEQUENCE</scope>
    <source>
        <strain evidence="3">TypeA</strain>
        <strain evidence="4">TypeB</strain>
    </source>
</reference>
<feature type="domain" description="AAA+ ATPase" evidence="2">
    <location>
        <begin position="313"/>
        <end position="532"/>
    </location>
</feature>
<dbReference type="Gene3D" id="3.40.50.300">
    <property type="entry name" value="P-loop containing nucleotide triphosphate hydrolases"/>
    <property type="match status" value="2"/>
</dbReference>
<dbReference type="InterPro" id="IPR003959">
    <property type="entry name" value="ATPase_AAA_core"/>
</dbReference>
<dbReference type="RefSeq" id="YP_009538343.1">
    <property type="nucleotide sequence ID" value="NC_039920.1"/>
</dbReference>
<dbReference type="EMBL" id="MG727869">
    <property type="protein sequence ID" value="AWX64032.1"/>
    <property type="molecule type" value="Genomic_DNA"/>
</dbReference>
<dbReference type="InterPro" id="IPR027417">
    <property type="entry name" value="P-loop_NTPase"/>
</dbReference>
<name>A0A3G1RIS9_9CHLO</name>
<protein>
    <submittedName>
        <fullName evidence="3">Cell division protein</fullName>
    </submittedName>
</protein>
<dbReference type="GO" id="GO:0051301">
    <property type="term" value="P:cell division"/>
    <property type="evidence" value="ECO:0007669"/>
    <property type="project" value="UniProtKB-KW"/>
</dbReference>
<dbReference type="GO" id="GO:0006508">
    <property type="term" value="P:proteolysis"/>
    <property type="evidence" value="ECO:0007669"/>
    <property type="project" value="TreeGrafter"/>
</dbReference>
<evidence type="ECO:0000313" key="3">
    <source>
        <dbReference type="EMBL" id="AWX64032.1"/>
    </source>
</evidence>
<proteinExistence type="predicted"/>
<gene>
    <name evidence="3" type="primary">ftsH</name>
    <name evidence="3" type="ORF">Capsosi_001</name>
</gene>
<dbReference type="PANTHER" id="PTHR23076">
    <property type="entry name" value="METALLOPROTEASE M41 FTSH"/>
    <property type="match status" value="1"/>
</dbReference>
<evidence type="ECO:0000313" key="4">
    <source>
        <dbReference type="EMBL" id="AYV89949.1"/>
    </source>
</evidence>
<evidence type="ECO:0000256" key="1">
    <source>
        <dbReference type="SAM" id="Phobius"/>
    </source>
</evidence>
<sequence>MKKPLNTSKLHAKVNSEKWEKPFLWTYYLADAYKKTLRVKINQYFNPETTNYFIFASLPFLIYLGQLSNAKYNKYKNNLLFQKTLPGLTSEIPKVSWETLNYTQYKKSLNLNNINHIYYSDNNAFITLNPKWSSEQNSWYVGTFRPDQDMQRKSNGVYQPPNLGINSQAIDYVSRFDWFSIPSRNFTRQYKKSINNQNVNWNFLFHASDDIPSKLQSIYSWSIISQAGFLYIVLLFFAIVQNEYREELLNYVKTFSIYLSDNAKQRLQSASIDDNYRVIRNSKVSLKSVVGSESILPIFANLILYLISARHIASKIFLLVGPPGTGKTLLVSALAGEAQVPVIIEYGKMFQTDFEQHGGDKLKMVFEAAKSISPCLLFLDEIDKIGKRRSHVVLYTSSIESEAQMPNTLNFPYLQNGIGESDSLFSSSFSKVDQYDIPTRSKSNLLESSVSRSNGIETMGPLQTTIQENQISMSKQNSQDVMMLTQLLNQVDGLTDHRNIIVIGATNRPTILDPALTRPGRFDKVIYLDLPGKRKRLDLFKFYSSPGHDSSLNNDLEMNWNYFAKQTSGLSAAHISAAMNRSLLKVIYSSMFGDDLFICREAYYLSGQCLMYAVLPEKAHFSPGNLWSLSTGKDSMRSIGFDKVLKSLISQFNTKAQYEYYLLFLISGKVSETLMLINNDSKNDSSLGNESLKIVGQMILFMRDKYLFYSPKLLTRKQIKFNLLQNTLQLPSQEDYALLQGMTGFSEIQNQSNISFPEKGIRRYDLSFNLDKPWWQLKSFYQISSISRKYGQWYRIFLTDSIQNYRNIEWVPPEKHYHNQTNTSFNFEKALTTDQVLIFFSFEFLNWISTNSQSLRFFKDHLNYYFDLFNHVLSILLIESNPDAKLWENLNWNSIELFQESNLMSNLVFELFNDSFELLETNRSFLDCLVYLLLCNSSISDFSRESYSNRFFPSKSISE</sequence>
<dbReference type="GO" id="GO:0004176">
    <property type="term" value="F:ATP-dependent peptidase activity"/>
    <property type="evidence" value="ECO:0007669"/>
    <property type="project" value="TreeGrafter"/>
</dbReference>
<dbReference type="PROSITE" id="PS00674">
    <property type="entry name" value="AAA"/>
    <property type="match status" value="1"/>
</dbReference>
<keyword evidence="3" id="KW-0131">Cell cycle</keyword>
<dbReference type="GO" id="GO:0016887">
    <property type="term" value="F:ATP hydrolysis activity"/>
    <property type="evidence" value="ECO:0007669"/>
    <property type="project" value="InterPro"/>
</dbReference>
<keyword evidence="1" id="KW-0812">Transmembrane</keyword>
<keyword evidence="3" id="KW-0132">Cell division</keyword>
<dbReference type="Pfam" id="PF00004">
    <property type="entry name" value="AAA"/>
    <property type="match status" value="2"/>
</dbReference>
<dbReference type="SMART" id="SM00382">
    <property type="entry name" value="AAA"/>
    <property type="match status" value="1"/>
</dbReference>
<geneLocation type="plastid" evidence="3"/>
<dbReference type="GO" id="GO:0005524">
    <property type="term" value="F:ATP binding"/>
    <property type="evidence" value="ECO:0007669"/>
    <property type="project" value="InterPro"/>
</dbReference>
<dbReference type="Gene3D" id="1.10.8.60">
    <property type="match status" value="1"/>
</dbReference>
<keyword evidence="1" id="KW-0472">Membrane</keyword>
<keyword evidence="1" id="KW-1133">Transmembrane helix</keyword>
<dbReference type="InterPro" id="IPR003593">
    <property type="entry name" value="AAA+_ATPase"/>
</dbReference>
<evidence type="ECO:0000259" key="2">
    <source>
        <dbReference type="SMART" id="SM00382"/>
    </source>
</evidence>
<dbReference type="GeneID" id="38458166"/>
<dbReference type="SUPFAM" id="SSF52540">
    <property type="entry name" value="P-loop containing nucleoside triphosphate hydrolases"/>
    <property type="match status" value="1"/>
</dbReference>
<feature type="transmembrane region" description="Helical" evidence="1">
    <location>
        <begin position="218"/>
        <end position="240"/>
    </location>
</feature>
<dbReference type="PANTHER" id="PTHR23076:SF97">
    <property type="entry name" value="ATP-DEPENDENT ZINC METALLOPROTEASE YME1L1"/>
    <property type="match status" value="1"/>
</dbReference>